<accession>A0A7X0H6C8</accession>
<dbReference type="SUPFAM" id="SSF48230">
    <property type="entry name" value="Chondroitin AC/alginate lyase"/>
    <property type="match status" value="1"/>
</dbReference>
<dbReference type="RefSeq" id="WP_184677673.1">
    <property type="nucleotide sequence ID" value="NZ_JACHGY010000001.1"/>
</dbReference>
<reference evidence="2 3" key="1">
    <citation type="submission" date="2020-08" db="EMBL/GenBank/DDBJ databases">
        <title>Genomic Encyclopedia of Type Strains, Phase IV (KMG-IV): sequencing the most valuable type-strain genomes for metagenomic binning, comparative biology and taxonomic classification.</title>
        <authorList>
            <person name="Goeker M."/>
        </authorList>
    </citation>
    <scope>NUCLEOTIDE SEQUENCE [LARGE SCALE GENOMIC DNA]</scope>
    <source>
        <strain evidence="2 3">DSM 103725</strain>
    </source>
</reference>
<dbReference type="InterPro" id="IPR008929">
    <property type="entry name" value="Chondroitin_lyas"/>
</dbReference>
<feature type="domain" description="DUF2264" evidence="1">
    <location>
        <begin position="20"/>
        <end position="377"/>
    </location>
</feature>
<sequence length="397" mass="44871">MPETENHPAWTDPAATGLQQREAWIDLVDRIATPVFEHAAAGRIPDAMPMPPVADRRRYTGLEVFSRTLAGLAPWLEAQPEDVPEREAAIRQRLIDQLYDGLDRGTRTPDQGGWNYNVGDQPLVDAAHLAHAMLRAPKLLIDGLPDEVRQQLRDRLLETRVIQPPLMNWLLFAAIIEIALIRLGEAPDPMRTRQAMEFFDHFYLGDGWYADGFHHTWDYYNSFVIQPMLVDVLENLAPPLPTWDDFRVKAQQRIVRAAEVVERMISPEGTFPPLGRSICYRFGVLHLPGMVALRHELPDTITPAQLRCASTAVIGRFASRPGLFTDDGWLTIGFIGPQPDLPEPYLTHGSMYLCTMGLLPLGLPPQDPFWADPPKPWTSRAMWDGLPAPRDEARYDL</sequence>
<dbReference type="AlphaFoldDB" id="A0A7X0H6C8"/>
<name>A0A7X0H6C8_9BACT</name>
<dbReference type="PANTHER" id="PTHR35339:SF3">
    <property type="entry name" value="DUF2264 DOMAIN-CONTAINING PROTEIN"/>
    <property type="match status" value="1"/>
</dbReference>
<proteinExistence type="predicted"/>
<dbReference type="EMBL" id="JACHGY010000001">
    <property type="protein sequence ID" value="MBB6430136.1"/>
    <property type="molecule type" value="Genomic_DNA"/>
</dbReference>
<dbReference type="PIRSF" id="PIRSF014753">
    <property type="entry name" value="UCP014753"/>
    <property type="match status" value="1"/>
</dbReference>
<evidence type="ECO:0000259" key="1">
    <source>
        <dbReference type="Pfam" id="PF10022"/>
    </source>
</evidence>
<gene>
    <name evidence="2" type="ORF">HNQ40_001942</name>
</gene>
<keyword evidence="3" id="KW-1185">Reference proteome</keyword>
<dbReference type="InterPro" id="IPR049349">
    <property type="entry name" value="DUF2264_N"/>
</dbReference>
<dbReference type="InterPro" id="IPR016624">
    <property type="entry name" value="UCP014753"/>
</dbReference>
<dbReference type="Pfam" id="PF10022">
    <property type="entry name" value="DUF2264"/>
    <property type="match status" value="1"/>
</dbReference>
<protein>
    <recommendedName>
        <fullName evidence="1">DUF2264 domain-containing protein</fullName>
    </recommendedName>
</protein>
<comment type="caution">
    <text evidence="2">The sequence shown here is derived from an EMBL/GenBank/DDBJ whole genome shotgun (WGS) entry which is preliminary data.</text>
</comment>
<evidence type="ECO:0000313" key="2">
    <source>
        <dbReference type="EMBL" id="MBB6430136.1"/>
    </source>
</evidence>
<dbReference type="Proteomes" id="UP000541810">
    <property type="component" value="Unassembled WGS sequence"/>
</dbReference>
<organism evidence="2 3">
    <name type="scientific">Algisphaera agarilytica</name>
    <dbReference type="NCBI Taxonomy" id="1385975"/>
    <lineage>
        <taxon>Bacteria</taxon>
        <taxon>Pseudomonadati</taxon>
        <taxon>Planctomycetota</taxon>
        <taxon>Phycisphaerae</taxon>
        <taxon>Phycisphaerales</taxon>
        <taxon>Phycisphaeraceae</taxon>
        <taxon>Algisphaera</taxon>
    </lineage>
</organism>
<evidence type="ECO:0000313" key="3">
    <source>
        <dbReference type="Proteomes" id="UP000541810"/>
    </source>
</evidence>
<dbReference type="PANTHER" id="PTHR35339">
    <property type="entry name" value="LINALOOL DEHYDRATASE_ISOMERASE DOMAIN-CONTAINING PROTEIN"/>
    <property type="match status" value="1"/>
</dbReference>